<accession>A0A284QUQ2</accession>
<gene>
    <name evidence="1" type="ORF">ARMOST_03494</name>
</gene>
<organism evidence="1 2">
    <name type="scientific">Armillaria ostoyae</name>
    <name type="common">Armillaria root rot fungus</name>
    <dbReference type="NCBI Taxonomy" id="47428"/>
    <lineage>
        <taxon>Eukaryota</taxon>
        <taxon>Fungi</taxon>
        <taxon>Dikarya</taxon>
        <taxon>Basidiomycota</taxon>
        <taxon>Agaricomycotina</taxon>
        <taxon>Agaricomycetes</taxon>
        <taxon>Agaricomycetidae</taxon>
        <taxon>Agaricales</taxon>
        <taxon>Marasmiineae</taxon>
        <taxon>Physalacriaceae</taxon>
        <taxon>Armillaria</taxon>
    </lineage>
</organism>
<reference evidence="2" key="1">
    <citation type="journal article" date="2017" name="Nat. Ecol. Evol.">
        <title>Genome expansion and lineage-specific genetic innovations in the forest pathogenic fungi Armillaria.</title>
        <authorList>
            <person name="Sipos G."/>
            <person name="Prasanna A.N."/>
            <person name="Walter M.C."/>
            <person name="O'Connor E."/>
            <person name="Balint B."/>
            <person name="Krizsan K."/>
            <person name="Kiss B."/>
            <person name="Hess J."/>
            <person name="Varga T."/>
            <person name="Slot J."/>
            <person name="Riley R."/>
            <person name="Boka B."/>
            <person name="Rigling D."/>
            <person name="Barry K."/>
            <person name="Lee J."/>
            <person name="Mihaltcheva S."/>
            <person name="LaButti K."/>
            <person name="Lipzen A."/>
            <person name="Waldron R."/>
            <person name="Moloney N.M."/>
            <person name="Sperisen C."/>
            <person name="Kredics L."/>
            <person name="Vagvoelgyi C."/>
            <person name="Patrignani A."/>
            <person name="Fitzpatrick D."/>
            <person name="Nagy I."/>
            <person name="Doyle S."/>
            <person name="Anderson J.B."/>
            <person name="Grigoriev I.V."/>
            <person name="Gueldener U."/>
            <person name="Muensterkoetter M."/>
            <person name="Nagy L.G."/>
        </authorList>
    </citation>
    <scope>NUCLEOTIDE SEQUENCE [LARGE SCALE GENOMIC DNA]</scope>
    <source>
        <strain evidence="2">C18/9</strain>
    </source>
</reference>
<dbReference type="Proteomes" id="UP000219338">
    <property type="component" value="Unassembled WGS sequence"/>
</dbReference>
<evidence type="ECO:0000313" key="1">
    <source>
        <dbReference type="EMBL" id="SJL00182.1"/>
    </source>
</evidence>
<dbReference type="EMBL" id="FUEG01000002">
    <property type="protein sequence ID" value="SJL00182.1"/>
    <property type="molecule type" value="Genomic_DNA"/>
</dbReference>
<keyword evidence="2" id="KW-1185">Reference proteome</keyword>
<evidence type="ECO:0000313" key="2">
    <source>
        <dbReference type="Proteomes" id="UP000219338"/>
    </source>
</evidence>
<proteinExistence type="predicted"/>
<protein>
    <submittedName>
        <fullName evidence="1">Uncharacterized protein</fullName>
    </submittedName>
</protein>
<sequence>MWSRMGGVYCIDTYRTNERAKPFYEEQLSQPDGHVVWEISRSLRSKREYQISETENKAGGHEPSIGVAYINQCDRSNGKMAVLEDHGFTGGTSALHGPDFQRTVLPCNVYYHMAYGDLAVDAEHMDDAYCCYMEAL</sequence>
<dbReference type="AlphaFoldDB" id="A0A284QUQ2"/>
<name>A0A284QUQ2_ARMOS</name>